<sequence>MNSCESNSSRCNISKSICFDCQVLFCLESCCRCSQTASTLHENHKVHIGGGDSTIIDHIRSERDRVYNVIKLRSSIYQSLTQTENEISEAFGELHELLRLEEYKLRRPINNLKDTLEQQINQHFNQLKHLVNIINRNDDIINKNNNNSSSGDSYNYNQEEENNNISNYQITNIIDKINRSECLKSLIDDIGYHLLSEFSNEQFGNEEDQVESTDIDIMELVLKYYSSFVLNEELLASPSRNNTTFKLVVDKPSVNKVKQSIKQSFMLVTQRYRQQLQQEQQMAKLSLSQSNLQPKSEQQQYLQQQYILSITWDNKFATLIQLPCGGTTTTTTGGSTELTKQSIDLGFTFNFSYNSVVTVDDCIYIFGNDSHQLANRYFRFSIRSKSIDFVGEMTSGIKGSSISACFDGIDTVYLVHRNDNAIHKFTISKRQFERYHQDFNYRNNYYSFYYDSIIYFIPTQSNNNNNSIYLFDTKSKAITQHKDQLLNDDIKSACTDGDGNIYLYSSGSNRFQRFSTHTNQIEILCSAPFKFESNIYLSMVYHQASPTATTTTTQDHDDDDDDCHIYILGGTSNKKNKNFKYSILNNTWSQFFSEDDKDRDSCASSIVYMTNQK</sequence>
<dbReference type="SUPFAM" id="SSF63829">
    <property type="entry name" value="Calcium-dependent phosphotriesterase"/>
    <property type="match status" value="1"/>
</dbReference>
<accession>D3BUY9</accession>
<name>D3BUY9_HETP5</name>
<feature type="coiled-coil region" evidence="1">
    <location>
        <begin position="80"/>
        <end position="133"/>
    </location>
</feature>
<dbReference type="InParanoid" id="D3BUY9"/>
<evidence type="ECO:0008006" key="4">
    <source>
        <dbReference type="Google" id="ProtNLM"/>
    </source>
</evidence>
<dbReference type="InterPro" id="IPR015915">
    <property type="entry name" value="Kelch-typ_b-propeller"/>
</dbReference>
<protein>
    <recommendedName>
        <fullName evidence="4">B box-type domain-containing protein</fullName>
    </recommendedName>
</protein>
<proteinExistence type="predicted"/>
<evidence type="ECO:0000256" key="1">
    <source>
        <dbReference type="SAM" id="Coils"/>
    </source>
</evidence>
<reference evidence="2 3" key="1">
    <citation type="journal article" date="2011" name="Genome Res.">
        <title>Phylogeny-wide analysis of social amoeba genomes highlights ancient origins for complex intercellular communication.</title>
        <authorList>
            <person name="Heidel A.J."/>
            <person name="Lawal H.M."/>
            <person name="Felder M."/>
            <person name="Schilde C."/>
            <person name="Helps N.R."/>
            <person name="Tunggal B."/>
            <person name="Rivero F."/>
            <person name="John U."/>
            <person name="Schleicher M."/>
            <person name="Eichinger L."/>
            <person name="Platzer M."/>
            <person name="Noegel A.A."/>
            <person name="Schaap P."/>
            <person name="Gloeckner G."/>
        </authorList>
    </citation>
    <scope>NUCLEOTIDE SEQUENCE [LARGE SCALE GENOMIC DNA]</scope>
    <source>
        <strain evidence="3">ATCC 26659 / Pp 5 / PN500</strain>
    </source>
</reference>
<dbReference type="GeneID" id="31367429"/>
<dbReference type="RefSeq" id="XP_020427061.1">
    <property type="nucleotide sequence ID" value="XM_020582707.1"/>
</dbReference>
<gene>
    <name evidence="2" type="ORF">PPL_11961</name>
</gene>
<evidence type="ECO:0000313" key="2">
    <source>
        <dbReference type="EMBL" id="EFA74927.1"/>
    </source>
</evidence>
<keyword evidence="1" id="KW-0175">Coiled coil</keyword>
<dbReference type="Proteomes" id="UP000001396">
    <property type="component" value="Unassembled WGS sequence"/>
</dbReference>
<keyword evidence="3" id="KW-1185">Reference proteome</keyword>
<dbReference type="EMBL" id="ADBJ01000060">
    <property type="protein sequence ID" value="EFA74927.1"/>
    <property type="molecule type" value="Genomic_DNA"/>
</dbReference>
<comment type="caution">
    <text evidence="2">The sequence shown here is derived from an EMBL/GenBank/DDBJ whole genome shotgun (WGS) entry which is preliminary data.</text>
</comment>
<dbReference type="AlphaFoldDB" id="D3BUY9"/>
<evidence type="ECO:0000313" key="3">
    <source>
        <dbReference type="Proteomes" id="UP000001396"/>
    </source>
</evidence>
<dbReference type="Gene3D" id="2.120.10.80">
    <property type="entry name" value="Kelch-type beta propeller"/>
    <property type="match status" value="1"/>
</dbReference>
<organism evidence="2 3">
    <name type="scientific">Heterostelium pallidum (strain ATCC 26659 / Pp 5 / PN500)</name>
    <name type="common">Cellular slime mold</name>
    <name type="synonym">Polysphondylium pallidum</name>
    <dbReference type="NCBI Taxonomy" id="670386"/>
    <lineage>
        <taxon>Eukaryota</taxon>
        <taxon>Amoebozoa</taxon>
        <taxon>Evosea</taxon>
        <taxon>Eumycetozoa</taxon>
        <taxon>Dictyostelia</taxon>
        <taxon>Acytosteliales</taxon>
        <taxon>Acytosteliaceae</taxon>
        <taxon>Heterostelium</taxon>
    </lineage>
</organism>